<dbReference type="AlphaFoldDB" id="A0A2K3JNK8"/>
<feature type="region of interest" description="Disordered" evidence="1">
    <location>
        <begin position="88"/>
        <end position="108"/>
    </location>
</feature>
<reference evidence="2 3" key="1">
    <citation type="journal article" date="2014" name="Am. J. Bot.">
        <title>Genome assembly and annotation for red clover (Trifolium pratense; Fabaceae).</title>
        <authorList>
            <person name="Istvanek J."/>
            <person name="Jaros M."/>
            <person name="Krenek A."/>
            <person name="Repkova J."/>
        </authorList>
    </citation>
    <scope>NUCLEOTIDE SEQUENCE [LARGE SCALE GENOMIC DNA]</scope>
    <source>
        <strain evidence="3">cv. Tatra</strain>
        <tissue evidence="2">Young leaves</tissue>
    </source>
</reference>
<evidence type="ECO:0000313" key="3">
    <source>
        <dbReference type="Proteomes" id="UP000236291"/>
    </source>
</evidence>
<gene>
    <name evidence="2" type="ORF">L195_g049252</name>
</gene>
<feature type="region of interest" description="Disordered" evidence="1">
    <location>
        <begin position="1"/>
        <end position="61"/>
    </location>
</feature>
<reference evidence="2 3" key="2">
    <citation type="journal article" date="2017" name="Front. Plant Sci.">
        <title>Gene Classification and Mining of Molecular Markers Useful in Red Clover (Trifolium pratense) Breeding.</title>
        <authorList>
            <person name="Istvanek J."/>
            <person name="Dluhosova J."/>
            <person name="Dluhos P."/>
            <person name="Patkova L."/>
            <person name="Nedelnik J."/>
            <person name="Repkova J."/>
        </authorList>
    </citation>
    <scope>NUCLEOTIDE SEQUENCE [LARGE SCALE GENOMIC DNA]</scope>
    <source>
        <strain evidence="3">cv. Tatra</strain>
        <tissue evidence="2">Young leaves</tissue>
    </source>
</reference>
<evidence type="ECO:0000313" key="2">
    <source>
        <dbReference type="EMBL" id="PNX55622.1"/>
    </source>
</evidence>
<organism evidence="2 3">
    <name type="scientific">Trifolium pratense</name>
    <name type="common">Red clover</name>
    <dbReference type="NCBI Taxonomy" id="57577"/>
    <lineage>
        <taxon>Eukaryota</taxon>
        <taxon>Viridiplantae</taxon>
        <taxon>Streptophyta</taxon>
        <taxon>Embryophyta</taxon>
        <taxon>Tracheophyta</taxon>
        <taxon>Spermatophyta</taxon>
        <taxon>Magnoliopsida</taxon>
        <taxon>eudicotyledons</taxon>
        <taxon>Gunneridae</taxon>
        <taxon>Pentapetalae</taxon>
        <taxon>rosids</taxon>
        <taxon>fabids</taxon>
        <taxon>Fabales</taxon>
        <taxon>Fabaceae</taxon>
        <taxon>Papilionoideae</taxon>
        <taxon>50 kb inversion clade</taxon>
        <taxon>NPAAA clade</taxon>
        <taxon>Hologalegina</taxon>
        <taxon>IRL clade</taxon>
        <taxon>Trifolieae</taxon>
        <taxon>Trifolium</taxon>
    </lineage>
</organism>
<sequence>MTDNSNESPPSPTVIHDLCEPQLTVNNNTDQPEQLSASIPNSEPLDQSSTQPEPQNIPLIQHDTDLPTSIATHKSTRVKHAPPYLSDYVCNHSNTSPDPSSSGSLYPL</sequence>
<feature type="compositionally biased region" description="Polar residues" evidence="1">
    <location>
        <begin position="23"/>
        <end position="54"/>
    </location>
</feature>
<feature type="compositionally biased region" description="Low complexity" evidence="1">
    <location>
        <begin position="93"/>
        <end position="108"/>
    </location>
</feature>
<accession>A0A2K3JNK8</accession>
<dbReference type="EMBL" id="ASHM01072215">
    <property type="protein sequence ID" value="PNX55622.1"/>
    <property type="molecule type" value="Genomic_DNA"/>
</dbReference>
<name>A0A2K3JNK8_TRIPR</name>
<dbReference type="Proteomes" id="UP000236291">
    <property type="component" value="Unassembled WGS sequence"/>
</dbReference>
<comment type="caution">
    <text evidence="2">The sequence shown here is derived from an EMBL/GenBank/DDBJ whole genome shotgun (WGS) entry which is preliminary data.</text>
</comment>
<protein>
    <submittedName>
        <fullName evidence="2">Uncharacterized protein</fullName>
    </submittedName>
</protein>
<evidence type="ECO:0000256" key="1">
    <source>
        <dbReference type="SAM" id="MobiDB-lite"/>
    </source>
</evidence>
<proteinExistence type="predicted"/>